<feature type="domain" description="Activator of Hsp90 ATPase homologue 1/2-like C-terminal" evidence="2">
    <location>
        <begin position="18"/>
        <end position="146"/>
    </location>
</feature>
<protein>
    <recommendedName>
        <fullName evidence="2">Activator of Hsp90 ATPase homologue 1/2-like C-terminal domain-containing protein</fullName>
    </recommendedName>
</protein>
<evidence type="ECO:0000259" key="2">
    <source>
        <dbReference type="Pfam" id="PF08327"/>
    </source>
</evidence>
<gene>
    <name evidence="3" type="ORF">MYXE_44570</name>
</gene>
<evidence type="ECO:0000313" key="4">
    <source>
        <dbReference type="Proteomes" id="UP000464624"/>
    </source>
</evidence>
<comment type="similarity">
    <text evidence="1">Belongs to the AHA1 family.</text>
</comment>
<evidence type="ECO:0000256" key="1">
    <source>
        <dbReference type="ARBA" id="ARBA00006817"/>
    </source>
</evidence>
<dbReference type="KEGG" id="mxe:MYXE_44570"/>
<accession>A0AAD1M395</accession>
<dbReference type="SUPFAM" id="SSF55961">
    <property type="entry name" value="Bet v1-like"/>
    <property type="match status" value="1"/>
</dbReference>
<organism evidence="3 4">
    <name type="scientific">Mycobacterium xenopi</name>
    <dbReference type="NCBI Taxonomy" id="1789"/>
    <lineage>
        <taxon>Bacteria</taxon>
        <taxon>Bacillati</taxon>
        <taxon>Actinomycetota</taxon>
        <taxon>Actinomycetes</taxon>
        <taxon>Mycobacteriales</taxon>
        <taxon>Mycobacteriaceae</taxon>
        <taxon>Mycobacterium</taxon>
    </lineage>
</organism>
<dbReference type="Proteomes" id="UP000464624">
    <property type="component" value="Chromosome"/>
</dbReference>
<dbReference type="Gene3D" id="3.30.530.20">
    <property type="match status" value="1"/>
</dbReference>
<dbReference type="RefSeq" id="WP_085193179.1">
    <property type="nucleotide sequence ID" value="NZ_AP022314.1"/>
</dbReference>
<reference evidence="3 4" key="1">
    <citation type="submission" date="2019-12" db="EMBL/GenBank/DDBJ databases">
        <title>Complete genome sequence of Mycolicibacterium xenopi str. JCM15661T.</title>
        <authorList>
            <person name="Yoshida M."/>
            <person name="Fukano H."/>
            <person name="Asakura T."/>
            <person name="Hoshino Y."/>
        </authorList>
    </citation>
    <scope>NUCLEOTIDE SEQUENCE [LARGE SCALE GENOMIC DNA]</scope>
    <source>
        <strain evidence="3 4">JCM 15661T</strain>
    </source>
</reference>
<dbReference type="Pfam" id="PF08327">
    <property type="entry name" value="AHSA1"/>
    <property type="match status" value="1"/>
</dbReference>
<proteinExistence type="inferred from homology"/>
<dbReference type="AlphaFoldDB" id="A0AAD1M395"/>
<name>A0AAD1M395_MYCXE</name>
<dbReference type="InterPro" id="IPR023393">
    <property type="entry name" value="START-like_dom_sf"/>
</dbReference>
<dbReference type="EMBL" id="AP022314">
    <property type="protein sequence ID" value="BBU24667.1"/>
    <property type="molecule type" value="Genomic_DNA"/>
</dbReference>
<evidence type="ECO:0000313" key="3">
    <source>
        <dbReference type="EMBL" id="BBU24667.1"/>
    </source>
</evidence>
<sequence>MIRTADPTVIEVDQFYPHPPERVWQALTTPELMARWLMAPSGFAPVVGTRYTFQGQPMPSVGFSGEVACEVLAVVPGQRLAMSWADARSDKPSAWVVTWTLHPEGTGTRVILRHTGFDPDDDRQQRARTIMGQGWVRIVAQLGRLLDD</sequence>
<dbReference type="InterPro" id="IPR013538">
    <property type="entry name" value="ASHA1/2-like_C"/>
</dbReference>
<dbReference type="CDD" id="cd07814">
    <property type="entry name" value="SRPBCC_CalC_Aha1-like"/>
    <property type="match status" value="1"/>
</dbReference>